<dbReference type="GO" id="GO:0051539">
    <property type="term" value="F:4 iron, 4 sulfur cluster binding"/>
    <property type="evidence" value="ECO:0007669"/>
    <property type="project" value="UniProtKB-KW"/>
</dbReference>
<dbReference type="SFLD" id="SFLDS00113">
    <property type="entry name" value="Radical_SAM_Phosphomethylpyrim"/>
    <property type="match status" value="1"/>
</dbReference>
<keyword evidence="7" id="KW-0411">Iron-sulfur</keyword>
<keyword evidence="11" id="KW-1185">Reference proteome</keyword>
<keyword evidence="3" id="KW-0949">S-adenosyl-L-methionine</keyword>
<evidence type="ECO:0000256" key="2">
    <source>
        <dbReference type="ARBA" id="ARBA00022485"/>
    </source>
</evidence>
<protein>
    <recommendedName>
        <fullName evidence="9">Phosphomethylpyrimidine synthase</fullName>
        <ecNumber evidence="9">4.1.99.17</ecNumber>
    </recommendedName>
</protein>
<gene>
    <name evidence="10" type="ordered locus">Pyrfu_1448</name>
</gene>
<dbReference type="InterPro" id="IPR038521">
    <property type="entry name" value="ThiC/Bza_core_dom"/>
</dbReference>
<dbReference type="OrthoDB" id="335406at2157"/>
<dbReference type="EC" id="4.1.99.17" evidence="9"/>
<dbReference type="PANTHER" id="PTHR30557:SF1">
    <property type="entry name" value="PHOSPHOMETHYLPYRIMIDINE SYNTHASE, CHLOROPLASTIC"/>
    <property type="match status" value="1"/>
</dbReference>
<dbReference type="NCBIfam" id="NF009895">
    <property type="entry name" value="PRK13352.1"/>
    <property type="match status" value="1"/>
</dbReference>
<dbReference type="SFLD" id="SFLDG01114">
    <property type="entry name" value="phosphomethylpyrimidine_syntha"/>
    <property type="match status" value="1"/>
</dbReference>
<evidence type="ECO:0000256" key="8">
    <source>
        <dbReference type="ARBA" id="ARBA00023239"/>
    </source>
</evidence>
<accession>G0EH82</accession>
<dbReference type="Proteomes" id="UP000001037">
    <property type="component" value="Chromosome"/>
</dbReference>
<dbReference type="InterPro" id="IPR002817">
    <property type="entry name" value="ThiC/BzaA/B"/>
</dbReference>
<evidence type="ECO:0000256" key="5">
    <source>
        <dbReference type="ARBA" id="ARBA00022833"/>
    </source>
</evidence>
<evidence type="ECO:0000256" key="6">
    <source>
        <dbReference type="ARBA" id="ARBA00023004"/>
    </source>
</evidence>
<reference evidence="10 11" key="1">
    <citation type="journal article" date="2011" name="Stand. Genomic Sci.">
        <title>Complete genome sequence of the hyperthermophilic chemolithoautotroph Pyrolobus fumarii type strain (1A).</title>
        <authorList>
            <person name="Anderson I."/>
            <person name="Goker M."/>
            <person name="Nolan M."/>
            <person name="Lucas S."/>
            <person name="Hammon N."/>
            <person name="Deshpande S."/>
            <person name="Cheng J.F."/>
            <person name="Tapia R."/>
            <person name="Han C."/>
            <person name="Goodwin L."/>
            <person name="Pitluck S."/>
            <person name="Huntemann M."/>
            <person name="Liolios K."/>
            <person name="Ivanova N."/>
            <person name="Pagani I."/>
            <person name="Mavromatis K."/>
            <person name="Ovchinikova G."/>
            <person name="Pati A."/>
            <person name="Chen A."/>
            <person name="Palaniappan K."/>
            <person name="Land M."/>
            <person name="Hauser L."/>
            <person name="Brambilla E.M."/>
            <person name="Huber H."/>
            <person name="Yasawong M."/>
            <person name="Rohde M."/>
            <person name="Spring S."/>
            <person name="Abt B."/>
            <person name="Sikorski J."/>
            <person name="Wirth R."/>
            <person name="Detter J.C."/>
            <person name="Woyke T."/>
            <person name="Bristow J."/>
            <person name="Eisen J.A."/>
            <person name="Markowitz V."/>
            <person name="Hugenholtz P."/>
            <person name="Kyrpides N.C."/>
            <person name="Klenk H.P."/>
            <person name="Lapidus A."/>
        </authorList>
    </citation>
    <scope>NUCLEOTIDE SEQUENCE [LARGE SCALE GENOMIC DNA]</scope>
    <source>
        <strain evidence="11">DSM 11204 / 1A</strain>
    </source>
</reference>
<name>G0EH82_PYRF1</name>
<evidence type="ECO:0000313" key="11">
    <source>
        <dbReference type="Proteomes" id="UP000001037"/>
    </source>
</evidence>
<dbReference type="AlphaFoldDB" id="G0EH82"/>
<evidence type="ECO:0000256" key="4">
    <source>
        <dbReference type="ARBA" id="ARBA00022723"/>
    </source>
</evidence>
<proteinExistence type="predicted"/>
<dbReference type="EMBL" id="CP002838">
    <property type="protein sequence ID" value="AEM39306.1"/>
    <property type="molecule type" value="Genomic_DNA"/>
</dbReference>
<dbReference type="STRING" id="694429.Pyrfu_1448"/>
<keyword evidence="2" id="KW-0004">4Fe-4S</keyword>
<evidence type="ECO:0000256" key="9">
    <source>
        <dbReference type="NCBIfam" id="TIGR00190"/>
    </source>
</evidence>
<comment type="cofactor">
    <cofactor evidence="1">
        <name>[4Fe-4S] cluster</name>
        <dbReference type="ChEBI" id="CHEBI:49883"/>
    </cofactor>
</comment>
<dbReference type="Gene3D" id="3.20.20.540">
    <property type="entry name" value="Radical SAM ThiC family, central domain"/>
    <property type="match status" value="1"/>
</dbReference>
<dbReference type="GO" id="GO:0009228">
    <property type="term" value="P:thiamine biosynthetic process"/>
    <property type="evidence" value="ECO:0007669"/>
    <property type="project" value="UniProtKB-UniRule"/>
</dbReference>
<dbReference type="SFLD" id="SFLDF00407">
    <property type="entry name" value="phosphomethylpyrimidine_syntha"/>
    <property type="match status" value="1"/>
</dbReference>
<dbReference type="GO" id="GO:0070284">
    <property type="term" value="F:phosphomethylpyrimidine synthase activity"/>
    <property type="evidence" value="ECO:0007669"/>
    <property type="project" value="UniProtKB-EC"/>
</dbReference>
<evidence type="ECO:0000256" key="7">
    <source>
        <dbReference type="ARBA" id="ARBA00023014"/>
    </source>
</evidence>
<keyword evidence="8" id="KW-0456">Lyase</keyword>
<evidence type="ECO:0000313" key="10">
    <source>
        <dbReference type="EMBL" id="AEM39306.1"/>
    </source>
</evidence>
<dbReference type="GO" id="GO:0046872">
    <property type="term" value="F:metal ion binding"/>
    <property type="evidence" value="ECO:0007669"/>
    <property type="project" value="UniProtKB-KW"/>
</dbReference>
<dbReference type="NCBIfam" id="TIGR00190">
    <property type="entry name" value="thiC"/>
    <property type="match status" value="1"/>
</dbReference>
<keyword evidence="5" id="KW-0862">Zinc</keyword>
<dbReference type="Pfam" id="PF01964">
    <property type="entry name" value="ThiC_Rad_SAM"/>
    <property type="match status" value="1"/>
</dbReference>
<dbReference type="HOGENOM" id="CLU_013181_2_2_2"/>
<keyword evidence="6" id="KW-0408">Iron</keyword>
<dbReference type="KEGG" id="pfm:Pyrfu_1448"/>
<evidence type="ECO:0000256" key="1">
    <source>
        <dbReference type="ARBA" id="ARBA00001966"/>
    </source>
</evidence>
<organism evidence="10 11">
    <name type="scientific">Pyrolobus fumarii (strain DSM 11204 / 1A)</name>
    <dbReference type="NCBI Taxonomy" id="694429"/>
    <lineage>
        <taxon>Archaea</taxon>
        <taxon>Thermoproteota</taxon>
        <taxon>Thermoprotei</taxon>
        <taxon>Desulfurococcales</taxon>
        <taxon>Pyrodictiaceae</taxon>
        <taxon>Pyrolobus</taxon>
    </lineage>
</organism>
<dbReference type="eggNOG" id="arCOG02741">
    <property type="taxonomic scope" value="Archaea"/>
</dbReference>
<dbReference type="InParanoid" id="G0EH82"/>
<sequence length="433" mass="47206">MRIARSGGTPPELEIVAREEGVDVNKLRHRVAEGRVIIVRNVKREGVKPLGIGEGLRTKVNVNVGTSTHVVNIDMELEKVRIAKQYGADAIMDLSIGGDLDEIRRLILRESAPLPVGTVPTYQAWMETVAKGKGLPDEDHFIKVVERHLKDGVDFMTIHAAITRELAEKAVKSNRIQPIVSRGGALLAAWMLETGSENPYWKNFDYILELFAEYDATISLGDSLRPGAIHDAHDQLQIAELVNNARLVEKARQAGVMVMVEGPGHVPLDRVVEDVKLMKAVTRGAPYYVLGPLVTDVAPGYDHIGSAIGAALAAAAGADFICYVTPAEHLSLPTPEQVKEGLIAARIAAHAGDIVKLGEKAAAWDRLVAEARARLDWRTMIDNSLDPERAWKIHTQFGTNLPSCTMCGSLCACLVLEKWARKLKGKGVQPSTK</sequence>
<keyword evidence="4" id="KW-0479">Metal-binding</keyword>
<dbReference type="FunCoup" id="G0EH82">
    <property type="interactions" value="80"/>
</dbReference>
<evidence type="ECO:0000256" key="3">
    <source>
        <dbReference type="ARBA" id="ARBA00022691"/>
    </source>
</evidence>
<dbReference type="PANTHER" id="PTHR30557">
    <property type="entry name" value="THIAMINE BIOSYNTHESIS PROTEIN THIC"/>
    <property type="match status" value="1"/>
</dbReference>